<dbReference type="KEGG" id="aad:TC41_3118"/>
<gene>
    <name evidence="1" type="ordered locus">TC41_3118</name>
</gene>
<evidence type="ECO:0000313" key="2">
    <source>
        <dbReference type="Proteomes" id="UP000000292"/>
    </source>
</evidence>
<dbReference type="STRING" id="1048834.TC41_3118"/>
<reference evidence="2" key="2">
    <citation type="submission" date="2011-06" db="EMBL/GenBank/DDBJ databases">
        <title>The complete genome sequence of Alicyclobacillus acidocaldarius sp. Tc-4-1.</title>
        <authorList>
            <person name="Chen Y."/>
            <person name="He Y."/>
            <person name="Dong Z."/>
            <person name="Hu S."/>
        </authorList>
    </citation>
    <scope>NUCLEOTIDE SEQUENCE [LARGE SCALE GENOMIC DNA]</scope>
    <source>
        <strain evidence="2">Tc-4-1</strain>
    </source>
</reference>
<dbReference type="Proteomes" id="UP000000292">
    <property type="component" value="Chromosome"/>
</dbReference>
<name>F8ICZ7_ALIAT</name>
<protein>
    <submittedName>
        <fullName evidence="1">Uncharacterized protein</fullName>
    </submittedName>
</protein>
<dbReference type="AlphaFoldDB" id="F8ICZ7"/>
<organism evidence="1 2">
    <name type="scientific">Alicyclobacillus acidocaldarius (strain Tc-4-1)</name>
    <name type="common">Bacillus acidocaldarius</name>
    <dbReference type="NCBI Taxonomy" id="1048834"/>
    <lineage>
        <taxon>Bacteria</taxon>
        <taxon>Bacillati</taxon>
        <taxon>Bacillota</taxon>
        <taxon>Bacilli</taxon>
        <taxon>Bacillales</taxon>
        <taxon>Alicyclobacillaceae</taxon>
        <taxon>Alicyclobacillus</taxon>
    </lineage>
</organism>
<reference evidence="1 2" key="1">
    <citation type="journal article" date="2011" name="J. Bacteriol.">
        <title>Complete Genome Sequence of Alicyclobacillus acidocaldarius Strain Tc-4-1.</title>
        <authorList>
            <person name="Chen Y."/>
            <person name="He Y."/>
            <person name="Zhang B."/>
            <person name="Yang J."/>
            <person name="Li W."/>
            <person name="Dong Z."/>
            <person name="Hu S."/>
        </authorList>
    </citation>
    <scope>NUCLEOTIDE SEQUENCE [LARGE SCALE GENOMIC DNA]</scope>
    <source>
        <strain evidence="1 2">Tc-4-1</strain>
    </source>
</reference>
<evidence type="ECO:0000313" key="1">
    <source>
        <dbReference type="EMBL" id="AEJ45002.1"/>
    </source>
</evidence>
<accession>F8ICZ7</accession>
<dbReference type="HOGENOM" id="CLU_2930864_0_0_9"/>
<dbReference type="EMBL" id="CP002902">
    <property type="protein sequence ID" value="AEJ45002.1"/>
    <property type="molecule type" value="Genomic_DNA"/>
</dbReference>
<proteinExistence type="predicted"/>
<sequence length="60" mass="6943">MASRLSRTIRSHTTPRRRSLLYKIISHPYACALRHTGGSLYAQSAREIQELLDDQENEML</sequence>